<proteinExistence type="predicted"/>
<dbReference type="AlphaFoldDB" id="A0A2N5DWN3"/>
<accession>A0A2N5DWN3</accession>
<sequence length="201" mass="22680">MYKIEVTSYRDTAEEEIAHLQAELMPAQVGIDVRHPPQWGPFATIELAVPALVVIAFAQTFLAALVGELAKDTYEWLKQRLGHFGRQVISRERIEPTLYGRHGPITRENPYSLALSLEAEAGHGARFRLYLPRYEAAFGYEAAIGSFVDFVRDYHAGRVTLADLGLDEEEPLYGNLIMVCYDEPARKLVWLDPIPPGVRRP</sequence>
<protein>
    <submittedName>
        <fullName evidence="1">Uncharacterized protein</fullName>
    </submittedName>
</protein>
<dbReference type="OrthoDB" id="6505368at2"/>
<organism evidence="1 2">
    <name type="scientific">Chimaeribacter californicus</name>
    <dbReference type="NCBI Taxonomy" id="2060067"/>
    <lineage>
        <taxon>Bacteria</taxon>
        <taxon>Pseudomonadati</taxon>
        <taxon>Pseudomonadota</taxon>
        <taxon>Gammaproteobacteria</taxon>
        <taxon>Enterobacterales</taxon>
        <taxon>Yersiniaceae</taxon>
        <taxon>Chimaeribacter</taxon>
    </lineage>
</organism>
<dbReference type="Proteomes" id="UP000234240">
    <property type="component" value="Unassembled WGS sequence"/>
</dbReference>
<keyword evidence="2" id="KW-1185">Reference proteome</keyword>
<gene>
    <name evidence="1" type="ORF">CYR55_20315</name>
</gene>
<reference evidence="1 2" key="1">
    <citation type="submission" date="2017-12" db="EMBL/GenBank/DDBJ databases">
        <title>Characterization of six clinical isolates of Enterochimera gen. nov., a novel genus of the Yersiniaciae family and the three species Enterochimera arupensis sp. nov., Enterochimera coloradensis sp. nov, and Enterochimera californica sp. nov.</title>
        <authorList>
            <person name="Rossi A."/>
            <person name="Fisher M."/>
        </authorList>
    </citation>
    <scope>NUCLEOTIDE SEQUENCE [LARGE SCALE GENOMIC DNA]</scope>
    <source>
        <strain evidence="2">2015-Iso6</strain>
    </source>
</reference>
<comment type="caution">
    <text evidence="1">The sequence shown here is derived from an EMBL/GenBank/DDBJ whole genome shotgun (WGS) entry which is preliminary data.</text>
</comment>
<name>A0A2N5DWN3_9GAMM</name>
<dbReference type="EMBL" id="PJZF01000024">
    <property type="protein sequence ID" value="PLR31674.1"/>
    <property type="molecule type" value="Genomic_DNA"/>
</dbReference>
<dbReference type="RefSeq" id="WP_101818164.1">
    <property type="nucleotide sequence ID" value="NZ_PJZF01000024.1"/>
</dbReference>
<evidence type="ECO:0000313" key="2">
    <source>
        <dbReference type="Proteomes" id="UP000234240"/>
    </source>
</evidence>
<evidence type="ECO:0000313" key="1">
    <source>
        <dbReference type="EMBL" id="PLR31674.1"/>
    </source>
</evidence>